<keyword evidence="3" id="KW-1185">Reference proteome</keyword>
<feature type="compositionally biased region" description="Basic and acidic residues" evidence="1">
    <location>
        <begin position="74"/>
        <end position="84"/>
    </location>
</feature>
<evidence type="ECO:0000313" key="2">
    <source>
        <dbReference type="EMBL" id="GBM82808.1"/>
    </source>
</evidence>
<reference evidence="2 3" key="1">
    <citation type="journal article" date="2019" name="Sci. Rep.">
        <title>Orb-weaving spider Araneus ventricosus genome elucidates the spidroin gene catalogue.</title>
        <authorList>
            <person name="Kono N."/>
            <person name="Nakamura H."/>
            <person name="Ohtoshi R."/>
            <person name="Moran D.A.P."/>
            <person name="Shinohara A."/>
            <person name="Yoshida Y."/>
            <person name="Fujiwara M."/>
            <person name="Mori M."/>
            <person name="Tomita M."/>
            <person name="Arakawa K."/>
        </authorList>
    </citation>
    <scope>NUCLEOTIDE SEQUENCE [LARGE SCALE GENOMIC DNA]</scope>
</reference>
<evidence type="ECO:0000256" key="1">
    <source>
        <dbReference type="SAM" id="MobiDB-lite"/>
    </source>
</evidence>
<organism evidence="2 3">
    <name type="scientific">Araneus ventricosus</name>
    <name type="common">Orbweaver spider</name>
    <name type="synonym">Epeira ventricosa</name>
    <dbReference type="NCBI Taxonomy" id="182803"/>
    <lineage>
        <taxon>Eukaryota</taxon>
        <taxon>Metazoa</taxon>
        <taxon>Ecdysozoa</taxon>
        <taxon>Arthropoda</taxon>
        <taxon>Chelicerata</taxon>
        <taxon>Arachnida</taxon>
        <taxon>Araneae</taxon>
        <taxon>Araneomorphae</taxon>
        <taxon>Entelegynae</taxon>
        <taxon>Araneoidea</taxon>
        <taxon>Araneidae</taxon>
        <taxon>Araneus</taxon>
    </lineage>
</organism>
<accession>A0A4Y2IY12</accession>
<name>A0A4Y2IY12_ARAVE</name>
<protein>
    <submittedName>
        <fullName evidence="2">Uncharacterized protein</fullName>
    </submittedName>
</protein>
<dbReference type="AlphaFoldDB" id="A0A4Y2IY12"/>
<proteinExistence type="predicted"/>
<gene>
    <name evidence="2" type="ORF">AVEN_20252_1</name>
</gene>
<feature type="region of interest" description="Disordered" evidence="1">
    <location>
        <begin position="66"/>
        <end position="95"/>
    </location>
</feature>
<dbReference type="EMBL" id="BGPR01187938">
    <property type="protein sequence ID" value="GBM82808.1"/>
    <property type="molecule type" value="Genomic_DNA"/>
</dbReference>
<evidence type="ECO:0000313" key="3">
    <source>
        <dbReference type="Proteomes" id="UP000499080"/>
    </source>
</evidence>
<sequence>SKKPTSFTRLVPPRRLYFSLQLDTLTSLAMAAPSTGTRLVAHSSSSSSSVILTSHFEATRALFWDGPRNFEPQSDDKDDTRDHTPSPNFRITPAR</sequence>
<dbReference type="Proteomes" id="UP000499080">
    <property type="component" value="Unassembled WGS sequence"/>
</dbReference>
<feature type="non-terminal residue" evidence="2">
    <location>
        <position position="1"/>
    </location>
</feature>
<comment type="caution">
    <text evidence="2">The sequence shown here is derived from an EMBL/GenBank/DDBJ whole genome shotgun (WGS) entry which is preliminary data.</text>
</comment>